<dbReference type="GO" id="GO:0005829">
    <property type="term" value="C:cytosol"/>
    <property type="evidence" value="ECO:0007669"/>
    <property type="project" value="TreeGrafter"/>
</dbReference>
<keyword evidence="5" id="KW-0833">Ubl conjugation pathway</keyword>
<keyword evidence="7" id="KW-0788">Thiol protease</keyword>
<feature type="region of interest" description="Disordered" evidence="8">
    <location>
        <begin position="140"/>
        <end position="171"/>
    </location>
</feature>
<feature type="region of interest" description="Disordered" evidence="8">
    <location>
        <begin position="225"/>
        <end position="249"/>
    </location>
</feature>
<feature type="compositionally biased region" description="Polar residues" evidence="8">
    <location>
        <begin position="228"/>
        <end position="241"/>
    </location>
</feature>
<dbReference type="SUPFAM" id="SSF54001">
    <property type="entry name" value="Cysteine proteinases"/>
    <property type="match status" value="1"/>
</dbReference>
<evidence type="ECO:0000313" key="10">
    <source>
        <dbReference type="EMBL" id="KAF2156100.1"/>
    </source>
</evidence>
<dbReference type="Pfam" id="PF00443">
    <property type="entry name" value="UCH"/>
    <property type="match status" value="1"/>
</dbReference>
<dbReference type="Proteomes" id="UP000799439">
    <property type="component" value="Unassembled WGS sequence"/>
</dbReference>
<evidence type="ECO:0000256" key="8">
    <source>
        <dbReference type="SAM" id="MobiDB-lite"/>
    </source>
</evidence>
<dbReference type="PROSITE" id="PS50235">
    <property type="entry name" value="USP_3"/>
    <property type="match status" value="1"/>
</dbReference>
<feature type="compositionally biased region" description="Polar residues" evidence="8">
    <location>
        <begin position="95"/>
        <end position="112"/>
    </location>
</feature>
<dbReference type="InterPro" id="IPR050164">
    <property type="entry name" value="Peptidase_C19"/>
</dbReference>
<dbReference type="GO" id="GO:0016579">
    <property type="term" value="P:protein deubiquitination"/>
    <property type="evidence" value="ECO:0007669"/>
    <property type="project" value="InterPro"/>
</dbReference>
<evidence type="ECO:0000256" key="1">
    <source>
        <dbReference type="ARBA" id="ARBA00000707"/>
    </source>
</evidence>
<dbReference type="InterPro" id="IPR038765">
    <property type="entry name" value="Papain-like_cys_pep_sf"/>
</dbReference>
<dbReference type="PANTHER" id="PTHR24006">
    <property type="entry name" value="UBIQUITIN CARBOXYL-TERMINAL HYDROLASE"/>
    <property type="match status" value="1"/>
</dbReference>
<evidence type="ECO:0000256" key="3">
    <source>
        <dbReference type="ARBA" id="ARBA00012759"/>
    </source>
</evidence>
<feature type="region of interest" description="Disordered" evidence="8">
    <location>
        <begin position="95"/>
        <end position="119"/>
    </location>
</feature>
<sequence>MPSTSDPRSKSHKSPLLNGVLGAEPVQPILGEDGRKHKAPDMQNGAKTKKRAPSPQPLETKAARKLVRLTKQVTNGDNNSNGANQINGTRAIIQQTQPTERSSASIPQTSDNVRPLTNGIKHEDRRLSLTLPDQIAGNGFPAKLNGKSKKSAVPTVSGKWPFKTGKPRRQGLSNPGAWCYRRALLQCFMSTPQFYNVVTNAQHAKCPPNCVPCALRKLTESYHRDASQTRNNLKQLDQTTKMPPAKGRPRWRSNNVFSQEDTHEYMLYLLNSLNSTQCIRTPALRQSFQIAHRASWTCQDCHRTHTHDDPAGWSISLPIHATHGTASLATCMDRYHGAARLTIRCDACKTNKPRLRGSKISQLPEVLLVHLLRFTPGLRGMRKNTARVAVPDEVDVKQWTVDGLGRTRYSLNAMLYHSGGLDNGHYIARVKSAAGIELMDDASPPQRVKGWYDNAGGFTPYVLVFLRQ</sequence>
<reference evidence="10" key="1">
    <citation type="journal article" date="2020" name="Stud. Mycol.">
        <title>101 Dothideomycetes genomes: a test case for predicting lifestyles and emergence of pathogens.</title>
        <authorList>
            <person name="Haridas S."/>
            <person name="Albert R."/>
            <person name="Binder M."/>
            <person name="Bloem J."/>
            <person name="Labutti K."/>
            <person name="Salamov A."/>
            <person name="Andreopoulos B."/>
            <person name="Baker S."/>
            <person name="Barry K."/>
            <person name="Bills G."/>
            <person name="Bluhm B."/>
            <person name="Cannon C."/>
            <person name="Castanera R."/>
            <person name="Culley D."/>
            <person name="Daum C."/>
            <person name="Ezra D."/>
            <person name="Gonzalez J."/>
            <person name="Henrissat B."/>
            <person name="Kuo A."/>
            <person name="Liang C."/>
            <person name="Lipzen A."/>
            <person name="Lutzoni F."/>
            <person name="Magnuson J."/>
            <person name="Mondo S."/>
            <person name="Nolan M."/>
            <person name="Ohm R."/>
            <person name="Pangilinan J."/>
            <person name="Park H.-J."/>
            <person name="Ramirez L."/>
            <person name="Alfaro M."/>
            <person name="Sun H."/>
            <person name="Tritt A."/>
            <person name="Yoshinaga Y."/>
            <person name="Zwiers L.-H."/>
            <person name="Turgeon B."/>
            <person name="Goodwin S."/>
            <person name="Spatafora J."/>
            <person name="Crous P."/>
            <person name="Grigoriev I."/>
        </authorList>
    </citation>
    <scope>NUCLEOTIDE SEQUENCE</scope>
    <source>
        <strain evidence="10">CBS 260.36</strain>
    </source>
</reference>
<feature type="domain" description="USP" evidence="9">
    <location>
        <begin position="170"/>
        <end position="468"/>
    </location>
</feature>
<evidence type="ECO:0000259" key="9">
    <source>
        <dbReference type="PROSITE" id="PS50235"/>
    </source>
</evidence>
<dbReference type="GO" id="GO:0006508">
    <property type="term" value="P:proteolysis"/>
    <property type="evidence" value="ECO:0007669"/>
    <property type="project" value="UniProtKB-KW"/>
</dbReference>
<name>A0A9P4JAG7_9PEZI</name>
<evidence type="ECO:0000256" key="7">
    <source>
        <dbReference type="ARBA" id="ARBA00022807"/>
    </source>
</evidence>
<organism evidence="10 11">
    <name type="scientific">Myriangium duriaei CBS 260.36</name>
    <dbReference type="NCBI Taxonomy" id="1168546"/>
    <lineage>
        <taxon>Eukaryota</taxon>
        <taxon>Fungi</taxon>
        <taxon>Dikarya</taxon>
        <taxon>Ascomycota</taxon>
        <taxon>Pezizomycotina</taxon>
        <taxon>Dothideomycetes</taxon>
        <taxon>Dothideomycetidae</taxon>
        <taxon>Myriangiales</taxon>
        <taxon>Myriangiaceae</taxon>
        <taxon>Myriangium</taxon>
    </lineage>
</organism>
<dbReference type="InterPro" id="IPR001394">
    <property type="entry name" value="Peptidase_C19_UCH"/>
</dbReference>
<keyword evidence="11" id="KW-1185">Reference proteome</keyword>
<dbReference type="Gene3D" id="3.90.70.10">
    <property type="entry name" value="Cysteine proteinases"/>
    <property type="match status" value="1"/>
</dbReference>
<dbReference type="InterPro" id="IPR028889">
    <property type="entry name" value="USP"/>
</dbReference>
<dbReference type="EMBL" id="ML996082">
    <property type="protein sequence ID" value="KAF2156100.1"/>
    <property type="molecule type" value="Genomic_DNA"/>
</dbReference>
<proteinExistence type="inferred from homology"/>
<gene>
    <name evidence="10" type="ORF">K461DRAFT_291053</name>
</gene>
<dbReference type="PROSITE" id="PS00973">
    <property type="entry name" value="USP_2"/>
    <property type="match status" value="1"/>
</dbReference>
<keyword evidence="6" id="KW-0378">Hydrolase</keyword>
<dbReference type="GO" id="GO:0004843">
    <property type="term" value="F:cysteine-type deubiquitinase activity"/>
    <property type="evidence" value="ECO:0007669"/>
    <property type="project" value="UniProtKB-EC"/>
</dbReference>
<dbReference type="OrthoDB" id="289038at2759"/>
<evidence type="ECO:0000313" key="11">
    <source>
        <dbReference type="Proteomes" id="UP000799439"/>
    </source>
</evidence>
<dbReference type="EC" id="3.4.19.12" evidence="3"/>
<evidence type="ECO:0000256" key="4">
    <source>
        <dbReference type="ARBA" id="ARBA00022670"/>
    </source>
</evidence>
<dbReference type="GO" id="GO:0005634">
    <property type="term" value="C:nucleus"/>
    <property type="evidence" value="ECO:0007669"/>
    <property type="project" value="TreeGrafter"/>
</dbReference>
<comment type="caution">
    <text evidence="10">The sequence shown here is derived from an EMBL/GenBank/DDBJ whole genome shotgun (WGS) entry which is preliminary data.</text>
</comment>
<protein>
    <recommendedName>
        <fullName evidence="3">ubiquitinyl hydrolase 1</fullName>
        <ecNumber evidence="3">3.4.19.12</ecNumber>
    </recommendedName>
</protein>
<dbReference type="PANTHER" id="PTHR24006:SF758">
    <property type="entry name" value="UBIQUITIN CARBOXYL-TERMINAL HYDROLASE 36"/>
    <property type="match status" value="1"/>
</dbReference>
<dbReference type="AlphaFoldDB" id="A0A9P4JAG7"/>
<comment type="similarity">
    <text evidence="2">Belongs to the peptidase C19 family.</text>
</comment>
<comment type="catalytic activity">
    <reaction evidence="1">
        <text>Thiol-dependent hydrolysis of ester, thioester, amide, peptide and isopeptide bonds formed by the C-terminal Gly of ubiquitin (a 76-residue protein attached to proteins as an intracellular targeting signal).</text>
        <dbReference type="EC" id="3.4.19.12"/>
    </reaction>
</comment>
<evidence type="ECO:0000256" key="2">
    <source>
        <dbReference type="ARBA" id="ARBA00009085"/>
    </source>
</evidence>
<evidence type="ECO:0000256" key="5">
    <source>
        <dbReference type="ARBA" id="ARBA00022786"/>
    </source>
</evidence>
<accession>A0A9P4JAG7</accession>
<evidence type="ECO:0000256" key="6">
    <source>
        <dbReference type="ARBA" id="ARBA00022801"/>
    </source>
</evidence>
<feature type="region of interest" description="Disordered" evidence="8">
    <location>
        <begin position="1"/>
        <end position="59"/>
    </location>
</feature>
<dbReference type="InterPro" id="IPR018200">
    <property type="entry name" value="USP_CS"/>
</dbReference>
<keyword evidence="4" id="KW-0645">Protease</keyword>